<dbReference type="Gene3D" id="3.40.50.1820">
    <property type="entry name" value="alpha/beta hydrolase"/>
    <property type="match status" value="1"/>
</dbReference>
<dbReference type="PANTHER" id="PTHR32015">
    <property type="entry name" value="FASTING INDUCED LIPASE"/>
    <property type="match status" value="1"/>
</dbReference>
<dbReference type="InterPro" id="IPR002918">
    <property type="entry name" value="Lipase_EstA/Esterase_EstB"/>
</dbReference>
<keyword evidence="3" id="KW-1185">Reference proteome</keyword>
<organism evidence="2 3">
    <name type="scientific">Rhodanobacter panaciterrae</name>
    <dbReference type="NCBI Taxonomy" id="490572"/>
    <lineage>
        <taxon>Bacteria</taxon>
        <taxon>Pseudomonadati</taxon>
        <taxon>Pseudomonadota</taxon>
        <taxon>Gammaproteobacteria</taxon>
        <taxon>Lysobacterales</taxon>
        <taxon>Rhodanobacteraceae</taxon>
        <taxon>Rhodanobacter</taxon>
    </lineage>
</organism>
<feature type="chain" id="PRO_5045394384" description="Lipase" evidence="1">
    <location>
        <begin position="25"/>
        <end position="233"/>
    </location>
</feature>
<dbReference type="Pfam" id="PF01674">
    <property type="entry name" value="Lipase_2"/>
    <property type="match status" value="1"/>
</dbReference>
<dbReference type="RefSeq" id="WP_189440289.1">
    <property type="nucleotide sequence ID" value="NZ_BMXT01000001.1"/>
</dbReference>
<gene>
    <name evidence="2" type="ORF">GCM10008098_12990</name>
</gene>
<keyword evidence="1" id="KW-0732">Signal</keyword>
<reference evidence="3" key="1">
    <citation type="journal article" date="2019" name="Int. J. Syst. Evol. Microbiol.">
        <title>The Global Catalogue of Microorganisms (GCM) 10K type strain sequencing project: providing services to taxonomists for standard genome sequencing and annotation.</title>
        <authorList>
            <consortium name="The Broad Institute Genomics Platform"/>
            <consortium name="The Broad Institute Genome Sequencing Center for Infectious Disease"/>
            <person name="Wu L."/>
            <person name="Ma J."/>
        </authorList>
    </citation>
    <scope>NUCLEOTIDE SEQUENCE [LARGE SCALE GENOMIC DNA]</scope>
    <source>
        <strain evidence="3">KCTC 22232</strain>
    </source>
</reference>
<evidence type="ECO:0000313" key="2">
    <source>
        <dbReference type="EMBL" id="GGY21556.1"/>
    </source>
</evidence>
<accession>A0ABQ2ZS40</accession>
<name>A0ABQ2ZS40_9GAMM</name>
<protein>
    <recommendedName>
        <fullName evidence="4">Lipase</fullName>
    </recommendedName>
</protein>
<dbReference type="Proteomes" id="UP000621898">
    <property type="component" value="Unassembled WGS sequence"/>
</dbReference>
<proteinExistence type="predicted"/>
<dbReference type="EMBL" id="BMXT01000001">
    <property type="protein sequence ID" value="GGY21556.1"/>
    <property type="molecule type" value="Genomic_DNA"/>
</dbReference>
<sequence>MSIKTYVLGLLALLLFMPALSARATCHDTVVMVHGNTGSPADFQNTYTLLRQQGWSDAQIVAPAWGNALCAACNDHNGSEETPVKSAISSAIASSCSGHIDVIGHSMGVTLAMREIDKLGVASKVDVFIGIAGAVHGLWSCGMYPWNVATATCGTYGLSVGSPLLQGFAGHRYATHMYSMKSWVDEINCSTGTCLVYGVHTSTIPGEDYSFDYPYGHYQLLWLTAADQVSLLQ</sequence>
<evidence type="ECO:0000256" key="1">
    <source>
        <dbReference type="SAM" id="SignalP"/>
    </source>
</evidence>
<comment type="caution">
    <text evidence="2">The sequence shown here is derived from an EMBL/GenBank/DDBJ whole genome shotgun (WGS) entry which is preliminary data.</text>
</comment>
<dbReference type="SUPFAM" id="SSF53474">
    <property type="entry name" value="alpha/beta-Hydrolases"/>
    <property type="match status" value="1"/>
</dbReference>
<evidence type="ECO:0000313" key="3">
    <source>
        <dbReference type="Proteomes" id="UP000621898"/>
    </source>
</evidence>
<dbReference type="PANTHER" id="PTHR32015:SF1">
    <property type="entry name" value="LIPASE"/>
    <property type="match status" value="1"/>
</dbReference>
<evidence type="ECO:0008006" key="4">
    <source>
        <dbReference type="Google" id="ProtNLM"/>
    </source>
</evidence>
<dbReference type="InterPro" id="IPR029058">
    <property type="entry name" value="AB_hydrolase_fold"/>
</dbReference>
<feature type="signal peptide" evidence="1">
    <location>
        <begin position="1"/>
        <end position="24"/>
    </location>
</feature>